<evidence type="ECO:0000313" key="1">
    <source>
        <dbReference type="EMBL" id="AFC24348.1"/>
    </source>
</evidence>
<dbReference type="HOGENOM" id="CLU_2556323_0_0_10"/>
<dbReference type="RefSeq" id="WP_015691984.1">
    <property type="nucleotide sequence ID" value="NC_016940.1"/>
</dbReference>
<dbReference type="AlphaFoldDB" id="H6L9Y5"/>
<dbReference type="EMBL" id="CP002831">
    <property type="protein sequence ID" value="AFC24348.1"/>
    <property type="molecule type" value="Genomic_DNA"/>
</dbReference>
<dbReference type="OrthoDB" id="1494260at2"/>
<dbReference type="KEGG" id="sgn:SGRA_1613"/>
<gene>
    <name evidence="1" type="ordered locus">SGRA_1613</name>
</gene>
<name>H6L9Y5_SAPGL</name>
<evidence type="ECO:0000313" key="2">
    <source>
        <dbReference type="Proteomes" id="UP000007519"/>
    </source>
</evidence>
<organism evidence="1 2">
    <name type="scientific">Saprospira grandis (strain Lewin)</name>
    <dbReference type="NCBI Taxonomy" id="984262"/>
    <lineage>
        <taxon>Bacteria</taxon>
        <taxon>Pseudomonadati</taxon>
        <taxon>Bacteroidota</taxon>
        <taxon>Saprospiria</taxon>
        <taxon>Saprospirales</taxon>
        <taxon>Saprospiraceae</taxon>
        <taxon>Saprospira</taxon>
    </lineage>
</organism>
<dbReference type="Proteomes" id="UP000007519">
    <property type="component" value="Chromosome"/>
</dbReference>
<proteinExistence type="predicted"/>
<protein>
    <recommendedName>
        <fullName evidence="3">Anti-sigma factor</fullName>
    </recommendedName>
</protein>
<dbReference type="STRING" id="984262.SGRA_1613"/>
<evidence type="ECO:0008006" key="3">
    <source>
        <dbReference type="Google" id="ProtNLM"/>
    </source>
</evidence>
<accession>H6L9Y5</accession>
<keyword evidence="2" id="KW-1185">Reference proteome</keyword>
<reference evidence="1 2" key="1">
    <citation type="journal article" date="2012" name="Stand. Genomic Sci.">
        <title>Complete genome sequencing and analysis of Saprospira grandis str. Lewin, a predatory marine bacterium.</title>
        <authorList>
            <person name="Saw J.H."/>
            <person name="Yuryev A."/>
            <person name="Kanbe M."/>
            <person name="Hou S."/>
            <person name="Young A.G."/>
            <person name="Aizawa S."/>
            <person name="Alam M."/>
        </authorList>
    </citation>
    <scope>NUCLEOTIDE SEQUENCE [LARGE SCALE GENOMIC DNA]</scope>
    <source>
        <strain evidence="1 2">Lewin</strain>
    </source>
</reference>
<sequence>MNGLTEKEFNRRLVMYLDGALAPEESRNFLDAIMESPEQLAKLEQEKSFREFLRKKVGRRNVSSALVQSIKTKISDPSTSSY</sequence>